<dbReference type="PROSITE" id="PS51462">
    <property type="entry name" value="NUDIX"/>
    <property type="match status" value="1"/>
</dbReference>
<dbReference type="InterPro" id="IPR000086">
    <property type="entry name" value="NUDIX_hydrolase_dom"/>
</dbReference>
<organism evidence="3 4">
    <name type="scientific">Fontimonas thermophila</name>
    <dbReference type="NCBI Taxonomy" id="1076937"/>
    <lineage>
        <taxon>Bacteria</taxon>
        <taxon>Pseudomonadati</taxon>
        <taxon>Pseudomonadota</taxon>
        <taxon>Gammaproteobacteria</taxon>
        <taxon>Nevskiales</taxon>
        <taxon>Nevskiaceae</taxon>
        <taxon>Fontimonas</taxon>
    </lineage>
</organism>
<dbReference type="PANTHER" id="PTHR11839:SF1">
    <property type="entry name" value="ADP-SUGAR PYROPHOSPHATASE"/>
    <property type="match status" value="1"/>
</dbReference>
<dbReference type="Proteomes" id="UP000199771">
    <property type="component" value="Unassembled WGS sequence"/>
</dbReference>
<dbReference type="SUPFAM" id="SSF55811">
    <property type="entry name" value="Nudix"/>
    <property type="match status" value="1"/>
</dbReference>
<dbReference type="GO" id="GO:0019693">
    <property type="term" value="P:ribose phosphate metabolic process"/>
    <property type="evidence" value="ECO:0007669"/>
    <property type="project" value="TreeGrafter"/>
</dbReference>
<keyword evidence="1" id="KW-0378">Hydrolase</keyword>
<dbReference type="InterPro" id="IPR015797">
    <property type="entry name" value="NUDIX_hydrolase-like_dom_sf"/>
</dbReference>
<dbReference type="EMBL" id="FOOC01000015">
    <property type="protein sequence ID" value="SFF63942.1"/>
    <property type="molecule type" value="Genomic_DNA"/>
</dbReference>
<gene>
    <name evidence="3" type="ORF">SAMN04488120_11537</name>
</gene>
<reference evidence="3 4" key="1">
    <citation type="submission" date="2016-10" db="EMBL/GenBank/DDBJ databases">
        <authorList>
            <person name="de Groot N.N."/>
        </authorList>
    </citation>
    <scope>NUCLEOTIDE SEQUENCE [LARGE SCALE GENOMIC DNA]</scope>
    <source>
        <strain evidence="3 4">DSM 23609</strain>
    </source>
</reference>
<dbReference type="CDD" id="cd03424">
    <property type="entry name" value="NUDIX_ADPRase_Nudt5_UGPPase_Nudt14"/>
    <property type="match status" value="1"/>
</dbReference>
<sequence>MSAIQELHTGDFLRLLRDGHWEYVARTNSTGAVFIVAITPHQELVLVEQYRVPLRARTIELPAGMIGDEAHLRDETLFDSALRELEEETGYRGRRAELLMSGPVAAGLTSEILHLVRVHDLERVHAGGGVGHEDIQVHVVPLTEIDAWLERQRDAGRLIEPRIYAGLYFVLRAHRPGSG</sequence>
<proteinExistence type="predicted"/>
<dbReference type="STRING" id="1076937.SAMN04488120_11537"/>
<accession>A0A1I2KA04</accession>
<dbReference type="AlphaFoldDB" id="A0A1I2KA04"/>
<dbReference type="GO" id="GO:0016787">
    <property type="term" value="F:hydrolase activity"/>
    <property type="evidence" value="ECO:0007669"/>
    <property type="project" value="UniProtKB-KW"/>
</dbReference>
<evidence type="ECO:0000313" key="4">
    <source>
        <dbReference type="Proteomes" id="UP000199771"/>
    </source>
</evidence>
<dbReference type="PANTHER" id="PTHR11839">
    <property type="entry name" value="UDP/ADP-SUGAR PYROPHOSPHATASE"/>
    <property type="match status" value="1"/>
</dbReference>
<dbReference type="Gene3D" id="3.90.79.10">
    <property type="entry name" value="Nucleoside Triphosphate Pyrophosphohydrolase"/>
    <property type="match status" value="1"/>
</dbReference>
<dbReference type="Pfam" id="PF00293">
    <property type="entry name" value="NUDIX"/>
    <property type="match status" value="1"/>
</dbReference>
<name>A0A1I2KA04_9GAMM</name>
<dbReference type="RefSeq" id="WP_091535501.1">
    <property type="nucleotide sequence ID" value="NZ_FOOC01000015.1"/>
</dbReference>
<evidence type="ECO:0000313" key="3">
    <source>
        <dbReference type="EMBL" id="SFF63942.1"/>
    </source>
</evidence>
<feature type="domain" description="Nudix hydrolase" evidence="2">
    <location>
        <begin position="28"/>
        <end position="165"/>
    </location>
</feature>
<evidence type="ECO:0000256" key="1">
    <source>
        <dbReference type="ARBA" id="ARBA00022801"/>
    </source>
</evidence>
<keyword evidence="4" id="KW-1185">Reference proteome</keyword>
<protein>
    <submittedName>
        <fullName evidence="3">ADP-ribose pyrophosphatase</fullName>
    </submittedName>
</protein>
<evidence type="ECO:0000259" key="2">
    <source>
        <dbReference type="PROSITE" id="PS51462"/>
    </source>
</evidence>
<dbReference type="OrthoDB" id="9794310at2"/>
<dbReference type="GO" id="GO:0006753">
    <property type="term" value="P:nucleoside phosphate metabolic process"/>
    <property type="evidence" value="ECO:0007669"/>
    <property type="project" value="TreeGrafter"/>
</dbReference>